<evidence type="ECO:0000256" key="4">
    <source>
        <dbReference type="ARBA" id="ARBA00023125"/>
    </source>
</evidence>
<dbReference type="Proteomes" id="UP000017836">
    <property type="component" value="Unassembled WGS sequence"/>
</dbReference>
<reference evidence="10" key="1">
    <citation type="journal article" date="2013" name="Science">
        <title>The Amborella genome and the evolution of flowering plants.</title>
        <authorList>
            <consortium name="Amborella Genome Project"/>
        </authorList>
    </citation>
    <scope>NUCLEOTIDE SEQUENCE [LARGE SCALE GENOMIC DNA]</scope>
</reference>
<keyword evidence="3 7" id="KW-0805">Transcription regulation</keyword>
<evidence type="ECO:0000313" key="10">
    <source>
        <dbReference type="Proteomes" id="UP000017836"/>
    </source>
</evidence>
<keyword evidence="10" id="KW-1185">Reference proteome</keyword>
<dbReference type="eggNOG" id="ENOG502QRPH">
    <property type="taxonomic scope" value="Eukaryota"/>
</dbReference>
<dbReference type="PANTHER" id="PTHR31421:SF22">
    <property type="entry name" value="PROTEIN BASIC PENTACYSTEINE3"/>
    <property type="match status" value="1"/>
</dbReference>
<sequence length="360" mass="40536">MSLFIVYLYFPLSIYRIFLSLLQRPILDLRRRTLALVQGLFVDLDWAYRWVEQELDTSYVASIVFLLALMDSDAGLGFRNWGYIDQPLKQTLGLQLMSSVADRDILAKKSVIQTSNYPTRNPSIPECGVPISSSMEFPRDNWMNQRDLPHTAKHFEMFSGNPNFESKDYSSVLPNPQTNNNHVLPIMPPEMPQPNQVMPLENPPPVKTETQSKKKQGNRTLKVQKPKKPKVKAPKEDQNGARTSTNKSGKKNWNAVIKGIPVDIAGIPIPVCSCTGVAQQCYRWGCGGWQSACCTTQMSMYPLPMSQKRRGARIAGRKMSGGAFIKVLEKVAADGHDLSKQIDLKTHWAKHGTNKFVTIK</sequence>
<evidence type="ECO:0000256" key="5">
    <source>
        <dbReference type="ARBA" id="ARBA00023163"/>
    </source>
</evidence>
<dbReference type="GO" id="GO:0003700">
    <property type="term" value="F:DNA-binding transcription factor activity"/>
    <property type="evidence" value="ECO:0000318"/>
    <property type="project" value="GO_Central"/>
</dbReference>
<evidence type="ECO:0000256" key="3">
    <source>
        <dbReference type="ARBA" id="ARBA00023015"/>
    </source>
</evidence>
<dbReference type="GO" id="GO:0043565">
    <property type="term" value="F:sequence-specific DNA binding"/>
    <property type="evidence" value="ECO:0000318"/>
    <property type="project" value="GO_Central"/>
</dbReference>
<comment type="subcellular location">
    <subcellularLocation>
        <location evidence="1 7">Nucleus</location>
    </subcellularLocation>
</comment>
<name>W1PSM8_AMBTC</name>
<gene>
    <name evidence="9" type="ORF">AMTR_s00024p00090860</name>
</gene>
<feature type="compositionally biased region" description="Basic residues" evidence="8">
    <location>
        <begin position="213"/>
        <end position="232"/>
    </location>
</feature>
<evidence type="ECO:0000256" key="8">
    <source>
        <dbReference type="SAM" id="MobiDB-lite"/>
    </source>
</evidence>
<dbReference type="OrthoDB" id="1903765at2759"/>
<dbReference type="InterPro" id="IPR010409">
    <property type="entry name" value="GAGA-bd_tscrpt_act"/>
</dbReference>
<comment type="function">
    <text evidence="7">Transcriptional regulator that specifically binds to GA-rich elements (GAGA-repeats) present in regulatory sequences of genes involved in developmental processes.</text>
</comment>
<comment type="similarity">
    <text evidence="2 7">Belongs to the BBR/BPC family.</text>
</comment>
<dbReference type="SMART" id="SM01226">
    <property type="entry name" value="GAGA_bind"/>
    <property type="match status" value="1"/>
</dbReference>
<dbReference type="Gramene" id="ERN11048">
    <property type="protein sequence ID" value="ERN11048"/>
    <property type="gene ID" value="AMTR_s00024p00090860"/>
</dbReference>
<protein>
    <recommendedName>
        <fullName evidence="7">GAGA-binding transcriptional activator</fullName>
    </recommendedName>
</protein>
<evidence type="ECO:0000256" key="7">
    <source>
        <dbReference type="RuleBase" id="RU367160"/>
    </source>
</evidence>
<dbReference type="OMA" id="HERDTKP"/>
<keyword evidence="6 7" id="KW-0539">Nucleus</keyword>
<dbReference type="HOGENOM" id="CLU_039119_2_0_1"/>
<organism evidence="9 10">
    <name type="scientific">Amborella trichopoda</name>
    <dbReference type="NCBI Taxonomy" id="13333"/>
    <lineage>
        <taxon>Eukaryota</taxon>
        <taxon>Viridiplantae</taxon>
        <taxon>Streptophyta</taxon>
        <taxon>Embryophyta</taxon>
        <taxon>Tracheophyta</taxon>
        <taxon>Spermatophyta</taxon>
        <taxon>Magnoliopsida</taxon>
        <taxon>Amborellales</taxon>
        <taxon>Amborellaceae</taxon>
        <taxon>Amborella</taxon>
    </lineage>
</organism>
<evidence type="ECO:0000256" key="2">
    <source>
        <dbReference type="ARBA" id="ARBA00007911"/>
    </source>
</evidence>
<dbReference type="PANTHER" id="PTHR31421">
    <property type="entry name" value="PROTEIN BASIC PENTACYSTEINE3"/>
    <property type="match status" value="1"/>
</dbReference>
<dbReference type="Pfam" id="PF06217">
    <property type="entry name" value="GAGA_bind"/>
    <property type="match status" value="1"/>
</dbReference>
<proteinExistence type="inferred from homology"/>
<dbReference type="GO" id="GO:0005634">
    <property type="term" value="C:nucleus"/>
    <property type="evidence" value="ECO:0000318"/>
    <property type="project" value="GO_Central"/>
</dbReference>
<evidence type="ECO:0000256" key="1">
    <source>
        <dbReference type="ARBA" id="ARBA00004123"/>
    </source>
</evidence>
<dbReference type="GO" id="GO:0009723">
    <property type="term" value="P:response to ethylene"/>
    <property type="evidence" value="ECO:0000318"/>
    <property type="project" value="GO_Central"/>
</dbReference>
<accession>W1PSM8</accession>
<keyword evidence="4 7" id="KW-0238">DNA-binding</keyword>
<feature type="region of interest" description="Disordered" evidence="8">
    <location>
        <begin position="174"/>
        <end position="250"/>
    </location>
</feature>
<dbReference type="EMBL" id="KI392710">
    <property type="protein sequence ID" value="ERN11048.1"/>
    <property type="molecule type" value="Genomic_DNA"/>
</dbReference>
<evidence type="ECO:0000256" key="6">
    <source>
        <dbReference type="ARBA" id="ARBA00023242"/>
    </source>
</evidence>
<keyword evidence="5 7" id="KW-0804">Transcription</keyword>
<dbReference type="AlphaFoldDB" id="W1PSM8"/>
<evidence type="ECO:0000313" key="9">
    <source>
        <dbReference type="EMBL" id="ERN11048.1"/>
    </source>
</evidence>